<sequence length="82" mass="9474">LKLWSIRGGKENFHAMVDVFTRTEIEHVSSEIYTPESIKRQGPAEKVNTSPLPEKFMNYMMLKMIGGVVVSMLVFQQHQMVF</sequence>
<comment type="caution">
    <text evidence="2">The sequence shown here is derived from an EMBL/GenBank/DDBJ whole genome shotgun (WGS) entry which is preliminary data.</text>
</comment>
<feature type="non-terminal residue" evidence="2">
    <location>
        <position position="1"/>
    </location>
</feature>
<keyword evidence="1" id="KW-0472">Membrane</keyword>
<feature type="transmembrane region" description="Helical" evidence="1">
    <location>
        <begin position="56"/>
        <end position="75"/>
    </location>
</feature>
<proteinExistence type="predicted"/>
<evidence type="ECO:0000313" key="2">
    <source>
        <dbReference type="EMBL" id="KKK45804.1"/>
    </source>
</evidence>
<name>A0A0F8XUX1_9ZZZZ</name>
<accession>A0A0F8XUX1</accession>
<reference evidence="2" key="1">
    <citation type="journal article" date="2015" name="Nature">
        <title>Complex archaea that bridge the gap between prokaryotes and eukaryotes.</title>
        <authorList>
            <person name="Spang A."/>
            <person name="Saw J.H."/>
            <person name="Jorgensen S.L."/>
            <person name="Zaremba-Niedzwiedzka K."/>
            <person name="Martijn J."/>
            <person name="Lind A.E."/>
            <person name="van Eijk R."/>
            <person name="Schleper C."/>
            <person name="Guy L."/>
            <person name="Ettema T.J."/>
        </authorList>
    </citation>
    <scope>NUCLEOTIDE SEQUENCE</scope>
</reference>
<evidence type="ECO:0000256" key="1">
    <source>
        <dbReference type="SAM" id="Phobius"/>
    </source>
</evidence>
<keyword evidence="1" id="KW-1133">Transmembrane helix</keyword>
<organism evidence="2">
    <name type="scientific">marine sediment metagenome</name>
    <dbReference type="NCBI Taxonomy" id="412755"/>
    <lineage>
        <taxon>unclassified sequences</taxon>
        <taxon>metagenomes</taxon>
        <taxon>ecological metagenomes</taxon>
    </lineage>
</organism>
<gene>
    <name evidence="2" type="ORF">LCGC14_3164910</name>
</gene>
<dbReference type="AlphaFoldDB" id="A0A0F8XUX1"/>
<protein>
    <submittedName>
        <fullName evidence="2">Uncharacterized protein</fullName>
    </submittedName>
</protein>
<dbReference type="EMBL" id="LAZR01070060">
    <property type="protein sequence ID" value="KKK45804.1"/>
    <property type="molecule type" value="Genomic_DNA"/>
</dbReference>
<keyword evidence="1" id="KW-0812">Transmembrane</keyword>